<reference evidence="2 3" key="1">
    <citation type="submission" date="2021-06" db="EMBL/GenBank/DDBJ databases">
        <authorList>
            <person name="Palmer J.M."/>
        </authorList>
    </citation>
    <scope>NUCLEOTIDE SEQUENCE [LARGE SCALE GENOMIC DNA]</scope>
    <source>
        <strain evidence="3">if_2019</strain>
        <tissue evidence="2">Muscle</tissue>
    </source>
</reference>
<keyword evidence="3" id="KW-1185">Reference proteome</keyword>
<dbReference type="EMBL" id="JAHRIQ010061517">
    <property type="protein sequence ID" value="MEQ2241635.1"/>
    <property type="molecule type" value="Genomic_DNA"/>
</dbReference>
<keyword evidence="1" id="KW-0472">Membrane</keyword>
<evidence type="ECO:0008006" key="4">
    <source>
        <dbReference type="Google" id="ProtNLM"/>
    </source>
</evidence>
<keyword evidence="1" id="KW-0812">Transmembrane</keyword>
<gene>
    <name evidence="2" type="ORF">ILYODFUR_027357</name>
</gene>
<feature type="transmembrane region" description="Helical" evidence="1">
    <location>
        <begin position="98"/>
        <end position="120"/>
    </location>
</feature>
<feature type="transmembrane region" description="Helical" evidence="1">
    <location>
        <begin position="66"/>
        <end position="86"/>
    </location>
</feature>
<name>A0ABV0U8X4_9TELE</name>
<evidence type="ECO:0000256" key="1">
    <source>
        <dbReference type="SAM" id="Phobius"/>
    </source>
</evidence>
<sequence>MLLSVALAPGRAHGYGWWSGGWGGGACLVLALGWLVGCAWPGAVGLPGPVTRLVHVCLSQTDGPGLLVLAEWLGGLPGVLLCWLLSLGWDQGGGLEAGMWGCSVWGLCPLLGCGVNSIWIG</sequence>
<comment type="caution">
    <text evidence="2">The sequence shown here is derived from an EMBL/GenBank/DDBJ whole genome shotgun (WGS) entry which is preliminary data.</text>
</comment>
<dbReference type="Proteomes" id="UP001482620">
    <property type="component" value="Unassembled WGS sequence"/>
</dbReference>
<keyword evidence="1" id="KW-1133">Transmembrane helix</keyword>
<feature type="transmembrane region" description="Helical" evidence="1">
    <location>
        <begin position="22"/>
        <end position="46"/>
    </location>
</feature>
<evidence type="ECO:0000313" key="3">
    <source>
        <dbReference type="Proteomes" id="UP001482620"/>
    </source>
</evidence>
<protein>
    <recommendedName>
        <fullName evidence="4">NADH dehydrogenase subunit 6</fullName>
    </recommendedName>
</protein>
<organism evidence="2 3">
    <name type="scientific">Ilyodon furcidens</name>
    <name type="common">goldbreast splitfin</name>
    <dbReference type="NCBI Taxonomy" id="33524"/>
    <lineage>
        <taxon>Eukaryota</taxon>
        <taxon>Metazoa</taxon>
        <taxon>Chordata</taxon>
        <taxon>Craniata</taxon>
        <taxon>Vertebrata</taxon>
        <taxon>Euteleostomi</taxon>
        <taxon>Actinopterygii</taxon>
        <taxon>Neopterygii</taxon>
        <taxon>Teleostei</taxon>
        <taxon>Neoteleostei</taxon>
        <taxon>Acanthomorphata</taxon>
        <taxon>Ovalentaria</taxon>
        <taxon>Atherinomorphae</taxon>
        <taxon>Cyprinodontiformes</taxon>
        <taxon>Goodeidae</taxon>
        <taxon>Ilyodon</taxon>
    </lineage>
</organism>
<accession>A0ABV0U8X4</accession>
<evidence type="ECO:0000313" key="2">
    <source>
        <dbReference type="EMBL" id="MEQ2241635.1"/>
    </source>
</evidence>
<proteinExistence type="predicted"/>